<name>A0A5P8P023_9BACT</name>
<evidence type="ECO:0000313" key="1">
    <source>
        <dbReference type="EMBL" id="QFR49034.1"/>
    </source>
</evidence>
<organism evidence="1 2">
    <name type="scientific">Sulfurimonas lithotrophica</name>
    <dbReference type="NCBI Taxonomy" id="2590022"/>
    <lineage>
        <taxon>Bacteria</taxon>
        <taxon>Pseudomonadati</taxon>
        <taxon>Campylobacterota</taxon>
        <taxon>Epsilonproteobacteria</taxon>
        <taxon>Campylobacterales</taxon>
        <taxon>Sulfurimonadaceae</taxon>
        <taxon>Sulfurimonas</taxon>
    </lineage>
</organism>
<dbReference type="OrthoDB" id="5373063at2"/>
<dbReference type="EMBL" id="CP043617">
    <property type="protein sequence ID" value="QFR49034.1"/>
    <property type="molecule type" value="Genomic_DNA"/>
</dbReference>
<reference evidence="1 2" key="1">
    <citation type="submission" date="2019-09" db="EMBL/GenBank/DDBJ databases">
        <title>Sulfurimonas gotlandica sp. nov., a chemoautotrophic and psychrotolerant epsilonproteobacterium isolated from a pelagic redoxcline, and an emended description of the genus Sulfurimonas.</title>
        <authorList>
            <person name="Wang S."/>
            <person name="Jiang L."/>
            <person name="Shao S."/>
        </authorList>
    </citation>
    <scope>NUCLEOTIDE SEQUENCE [LARGE SCALE GENOMIC DNA]</scope>
    <source>
        <strain evidence="1 2">GYSZ_1</strain>
    </source>
</reference>
<evidence type="ECO:0008006" key="3">
    <source>
        <dbReference type="Google" id="ProtNLM"/>
    </source>
</evidence>
<gene>
    <name evidence="1" type="ORF">FJR48_04555</name>
</gene>
<dbReference type="RefSeq" id="WP_152306977.1">
    <property type="nucleotide sequence ID" value="NZ_CP043617.1"/>
</dbReference>
<sequence length="90" mass="10221">MIYKTKAGDIDLDKLTRLYPASVVDLNGETAEMSLEWTDLNADKVKVLRYVLVFDSTPPNQEQKIRTALSFDTKDELILEMQKVSEVLNG</sequence>
<dbReference type="Proteomes" id="UP000326944">
    <property type="component" value="Chromosome"/>
</dbReference>
<protein>
    <recommendedName>
        <fullName evidence="3">Phosphomannomutase</fullName>
    </recommendedName>
</protein>
<accession>A0A5P8P023</accession>
<proteinExistence type="predicted"/>
<keyword evidence="2" id="KW-1185">Reference proteome</keyword>
<dbReference type="AlphaFoldDB" id="A0A5P8P023"/>
<dbReference type="KEGG" id="sulg:FJR48_04555"/>
<evidence type="ECO:0000313" key="2">
    <source>
        <dbReference type="Proteomes" id="UP000326944"/>
    </source>
</evidence>